<keyword evidence="3" id="KW-1185">Reference proteome</keyword>
<protein>
    <submittedName>
        <fullName evidence="1">Uncharacterized protein</fullName>
    </submittedName>
</protein>
<reference evidence="2 3" key="2">
    <citation type="submission" date="2024-05" db="EMBL/GenBank/DDBJ databases">
        <authorList>
            <person name="Chen Y."/>
            <person name="Shah S."/>
            <person name="Dougan E. K."/>
            <person name="Thang M."/>
            <person name="Chan C."/>
        </authorList>
    </citation>
    <scope>NUCLEOTIDE SEQUENCE [LARGE SCALE GENOMIC DNA]</scope>
</reference>
<organism evidence="1">
    <name type="scientific">Cladocopium goreaui</name>
    <dbReference type="NCBI Taxonomy" id="2562237"/>
    <lineage>
        <taxon>Eukaryota</taxon>
        <taxon>Sar</taxon>
        <taxon>Alveolata</taxon>
        <taxon>Dinophyceae</taxon>
        <taxon>Suessiales</taxon>
        <taxon>Symbiodiniaceae</taxon>
        <taxon>Cladocopium</taxon>
    </lineage>
</organism>
<gene>
    <name evidence="1" type="ORF">C1SCF055_LOCUS12131</name>
</gene>
<accession>A0A9P1FQN2</accession>
<evidence type="ECO:0000313" key="2">
    <source>
        <dbReference type="EMBL" id="CAL4771918.1"/>
    </source>
</evidence>
<proteinExistence type="predicted"/>
<comment type="caution">
    <text evidence="1">The sequence shown here is derived from an EMBL/GenBank/DDBJ whole genome shotgun (WGS) entry which is preliminary data.</text>
</comment>
<dbReference type="EMBL" id="CAMXCT030000902">
    <property type="protein sequence ID" value="CAL4771918.1"/>
    <property type="molecule type" value="Genomic_DNA"/>
</dbReference>
<evidence type="ECO:0000313" key="1">
    <source>
        <dbReference type="EMBL" id="CAI3984606.1"/>
    </source>
</evidence>
<dbReference type="EMBL" id="CAMXCT020000902">
    <property type="protein sequence ID" value="CAL1137981.1"/>
    <property type="molecule type" value="Genomic_DNA"/>
</dbReference>
<dbReference type="EMBL" id="CAMXCT010000902">
    <property type="protein sequence ID" value="CAI3984606.1"/>
    <property type="molecule type" value="Genomic_DNA"/>
</dbReference>
<evidence type="ECO:0000313" key="3">
    <source>
        <dbReference type="Proteomes" id="UP001152797"/>
    </source>
</evidence>
<reference evidence="1" key="1">
    <citation type="submission" date="2022-10" db="EMBL/GenBank/DDBJ databases">
        <authorList>
            <person name="Chen Y."/>
            <person name="Dougan E. K."/>
            <person name="Chan C."/>
            <person name="Rhodes N."/>
            <person name="Thang M."/>
        </authorList>
    </citation>
    <scope>NUCLEOTIDE SEQUENCE</scope>
</reference>
<dbReference type="Proteomes" id="UP001152797">
    <property type="component" value="Unassembled WGS sequence"/>
</dbReference>
<dbReference type="AlphaFoldDB" id="A0A9P1FQN2"/>
<sequence length="206" mass="22758">MMSGTKVTASGTLDFRNLRRKVGKCALTVGACHQVRVLVRQRRHAVLALGLLEIAEQSSEETEPPLPSPSGVPESSNWAKGYVDKLGLVHLADSCRLAGVQKALAEEFGFEPVTTSVSEPVSWKQNFMFDNHPRTSPLVAPIDFMLYGRMDDGEPFRLCLIPGYSVSVEKLDSVMFHMAQSRKRVYIIMVRGDLCNAAFAGELEML</sequence>
<name>A0A9P1FQN2_9DINO</name>